<sequence>MALFLSVLPAPVHHPHPLPRMASSASFRSAMRVAVVQFAPKVRASVRQSAAHMSEDAPRLGEYRRISRLLRRYVRSAYLDPPDSRSLGEWCLRLAPRSVDLVCLPEMIFTGYVFPDAKSITPHLEEPGTGPTSRFCAELAKRLRCHVAAGYPERLAPEEAKAIPTQEHEGNEVQAVGANSAVLYGPDGQLVGTYRKTSLFTTDMTWAVPGTGFVTFDLPPPLGTVTLAICMDLNPFPPFQWNLDEGPYELATHCIDTRSNLLILLNAWLDSGSEEDEDMDWQTMNYWAARLRPLWVKPLLNGHGDHTRDSHAQPGEDTVVIVCNRCGEENDKTFAGSSSLFSMRRHSGKPKLLAAMGRQEEGVAVWTVPGR</sequence>
<accession>A0A4Y9YUX8</accession>
<dbReference type="Proteomes" id="UP000298390">
    <property type="component" value="Unassembled WGS sequence"/>
</dbReference>
<dbReference type="STRING" id="34475.A0A4Y9YUX8"/>
<dbReference type="Pfam" id="PF00795">
    <property type="entry name" value="CN_hydrolase"/>
    <property type="match status" value="1"/>
</dbReference>
<evidence type="ECO:0000259" key="1">
    <source>
        <dbReference type="PROSITE" id="PS50263"/>
    </source>
</evidence>
<dbReference type="Gene3D" id="3.60.110.10">
    <property type="entry name" value="Carbon-nitrogen hydrolase"/>
    <property type="match status" value="1"/>
</dbReference>
<evidence type="ECO:0000313" key="2">
    <source>
        <dbReference type="EMBL" id="TFY65530.1"/>
    </source>
</evidence>
<proteinExistence type="predicted"/>
<dbReference type="PANTHER" id="PTHR11750:SF26">
    <property type="entry name" value="PROTEIN N-TERMINAL AMIDASE"/>
    <property type="match status" value="1"/>
</dbReference>
<dbReference type="PROSITE" id="PS50263">
    <property type="entry name" value="CN_HYDROLASE"/>
    <property type="match status" value="1"/>
</dbReference>
<dbReference type="SUPFAM" id="SSF56317">
    <property type="entry name" value="Carbon-nitrogen hydrolase"/>
    <property type="match status" value="1"/>
</dbReference>
<feature type="domain" description="CN hydrolase" evidence="1">
    <location>
        <begin position="31"/>
        <end position="370"/>
    </location>
</feature>
<comment type="caution">
    <text evidence="2">The sequence shown here is derived from an EMBL/GenBank/DDBJ whole genome shotgun (WGS) entry which is preliminary data.</text>
</comment>
<dbReference type="InterPro" id="IPR036526">
    <property type="entry name" value="C-N_Hydrolase_sf"/>
</dbReference>
<dbReference type="AlphaFoldDB" id="A0A4Y9YUX8"/>
<protein>
    <recommendedName>
        <fullName evidence="1">CN hydrolase domain-containing protein</fullName>
    </recommendedName>
</protein>
<dbReference type="InterPro" id="IPR003010">
    <property type="entry name" value="C-N_Hydrolase"/>
</dbReference>
<gene>
    <name evidence="2" type="ORF">EVJ58_g1918</name>
</gene>
<evidence type="ECO:0000313" key="3">
    <source>
        <dbReference type="Proteomes" id="UP000298390"/>
    </source>
</evidence>
<name>A0A4Y9YUX8_9APHY</name>
<dbReference type="GO" id="GO:0030163">
    <property type="term" value="P:protein catabolic process"/>
    <property type="evidence" value="ECO:0007669"/>
    <property type="project" value="TreeGrafter"/>
</dbReference>
<dbReference type="InterPro" id="IPR039703">
    <property type="entry name" value="Nta1"/>
</dbReference>
<dbReference type="GO" id="GO:0070773">
    <property type="term" value="F:protein-N-terminal glutamine amidohydrolase activity"/>
    <property type="evidence" value="ECO:0007669"/>
    <property type="project" value="InterPro"/>
</dbReference>
<dbReference type="EMBL" id="SEKV01000067">
    <property type="protein sequence ID" value="TFY65530.1"/>
    <property type="molecule type" value="Genomic_DNA"/>
</dbReference>
<reference evidence="2 3" key="1">
    <citation type="submission" date="2019-01" db="EMBL/GenBank/DDBJ databases">
        <title>Genome sequencing of the rare red list fungi Fomitopsis rosea.</title>
        <authorList>
            <person name="Buettner E."/>
            <person name="Kellner H."/>
        </authorList>
    </citation>
    <scope>NUCLEOTIDE SEQUENCE [LARGE SCALE GENOMIC DNA]</scope>
    <source>
        <strain evidence="2 3">DSM 105464</strain>
    </source>
</reference>
<dbReference type="PANTHER" id="PTHR11750">
    <property type="entry name" value="PROTEIN N-TERMINAL AMIDASE"/>
    <property type="match status" value="1"/>
</dbReference>
<organism evidence="2 3">
    <name type="scientific">Rhodofomes roseus</name>
    <dbReference type="NCBI Taxonomy" id="34475"/>
    <lineage>
        <taxon>Eukaryota</taxon>
        <taxon>Fungi</taxon>
        <taxon>Dikarya</taxon>
        <taxon>Basidiomycota</taxon>
        <taxon>Agaricomycotina</taxon>
        <taxon>Agaricomycetes</taxon>
        <taxon>Polyporales</taxon>
        <taxon>Rhodofomes</taxon>
    </lineage>
</organism>
<dbReference type="GO" id="GO:0008418">
    <property type="term" value="F:protein-N-terminal asparagine amidohydrolase activity"/>
    <property type="evidence" value="ECO:0007669"/>
    <property type="project" value="InterPro"/>
</dbReference>